<reference evidence="1" key="1">
    <citation type="journal article" date="2019" name="Sci. Rep.">
        <title>Draft genome of Tanacetum cinerariifolium, the natural source of mosquito coil.</title>
        <authorList>
            <person name="Yamashiro T."/>
            <person name="Shiraishi A."/>
            <person name="Satake H."/>
            <person name="Nakayama K."/>
        </authorList>
    </citation>
    <scope>NUCLEOTIDE SEQUENCE</scope>
</reference>
<name>A0A699SL63_TANCI</name>
<organism evidence="1">
    <name type="scientific">Tanacetum cinerariifolium</name>
    <name type="common">Dalmatian daisy</name>
    <name type="synonym">Chrysanthemum cinerariifolium</name>
    <dbReference type="NCBI Taxonomy" id="118510"/>
    <lineage>
        <taxon>Eukaryota</taxon>
        <taxon>Viridiplantae</taxon>
        <taxon>Streptophyta</taxon>
        <taxon>Embryophyta</taxon>
        <taxon>Tracheophyta</taxon>
        <taxon>Spermatophyta</taxon>
        <taxon>Magnoliopsida</taxon>
        <taxon>eudicotyledons</taxon>
        <taxon>Gunneridae</taxon>
        <taxon>Pentapetalae</taxon>
        <taxon>asterids</taxon>
        <taxon>campanulids</taxon>
        <taxon>Asterales</taxon>
        <taxon>Asteraceae</taxon>
        <taxon>Asteroideae</taxon>
        <taxon>Anthemideae</taxon>
        <taxon>Anthemidinae</taxon>
        <taxon>Tanacetum</taxon>
    </lineage>
</organism>
<evidence type="ECO:0000313" key="1">
    <source>
        <dbReference type="EMBL" id="GFC97637.1"/>
    </source>
</evidence>
<dbReference type="EMBL" id="BKCJ011167248">
    <property type="protein sequence ID" value="GFC97637.1"/>
    <property type="molecule type" value="Genomic_DNA"/>
</dbReference>
<protein>
    <submittedName>
        <fullName evidence="1">Uncharacterized protein</fullName>
    </submittedName>
</protein>
<proteinExistence type="predicted"/>
<sequence length="145" mass="16746">DWVILLGIELPDQEEGMLLIFRLSCSLLKRKKQGFSFKKKNLASWLLQLDKAPVYDTDSLAEVHLNDNCYDNKIFNMFTQEEQYTDLLKPIPKPQLVPQNDNHVIFVSLSMVQSGGTVETSYVPNEETRTHQETVYRNLVDQVAQ</sequence>
<feature type="non-terminal residue" evidence="1">
    <location>
        <position position="145"/>
    </location>
</feature>
<comment type="caution">
    <text evidence="1">The sequence shown here is derived from an EMBL/GenBank/DDBJ whole genome shotgun (WGS) entry which is preliminary data.</text>
</comment>
<accession>A0A699SL63</accession>
<gene>
    <name evidence="1" type="ORF">Tci_869607</name>
</gene>
<dbReference type="AlphaFoldDB" id="A0A699SL63"/>
<feature type="non-terminal residue" evidence="1">
    <location>
        <position position="1"/>
    </location>
</feature>